<accession>F8IE94</accession>
<evidence type="ECO:0000313" key="3">
    <source>
        <dbReference type="Proteomes" id="UP000000292"/>
    </source>
</evidence>
<dbReference type="HOGENOM" id="CLU_1458395_0_0_9"/>
<keyword evidence="1" id="KW-0812">Transmembrane</keyword>
<protein>
    <submittedName>
        <fullName evidence="2">Uncharacterized protein</fullName>
    </submittedName>
</protein>
<dbReference type="AlphaFoldDB" id="F8IE94"/>
<keyword evidence="1" id="KW-1133">Transmembrane helix</keyword>
<evidence type="ECO:0000256" key="1">
    <source>
        <dbReference type="SAM" id="Phobius"/>
    </source>
</evidence>
<reference evidence="2 3" key="1">
    <citation type="journal article" date="2011" name="J. Bacteriol.">
        <title>Complete Genome Sequence of Alicyclobacillus acidocaldarius Strain Tc-4-1.</title>
        <authorList>
            <person name="Chen Y."/>
            <person name="He Y."/>
            <person name="Zhang B."/>
            <person name="Yang J."/>
            <person name="Li W."/>
            <person name="Dong Z."/>
            <person name="Hu S."/>
        </authorList>
    </citation>
    <scope>NUCLEOTIDE SEQUENCE [LARGE SCALE GENOMIC DNA]</scope>
    <source>
        <strain evidence="2 3">Tc-4-1</strain>
    </source>
</reference>
<sequence>MFHGFWPSGSHLLLCIRVATSGILFAWTMGVMGLAFMALWSNFALGALSAWTAWWLHFTTEPRILNAITLFISPRVSWILAAISPFDNLSVLTQTTFTWGTRLAARGSPTTYPFTDASHIGIYLGSSASTHWILMRYLPTSFAACALLGAELTLCIAFTAWAFGKVGRAEPKRLVRQDIRAEVDS</sequence>
<name>F8IE94_ALIAT</name>
<dbReference type="EMBL" id="CP002902">
    <property type="protein sequence ID" value="AEJ45132.1"/>
    <property type="molecule type" value="Genomic_DNA"/>
</dbReference>
<keyword evidence="1" id="KW-0472">Membrane</keyword>
<gene>
    <name evidence="2" type="ordered locus">TC41_3253</name>
</gene>
<proteinExistence type="predicted"/>
<reference evidence="3" key="2">
    <citation type="submission" date="2011-06" db="EMBL/GenBank/DDBJ databases">
        <title>The complete genome sequence of Alicyclobacillus acidocaldarius sp. Tc-4-1.</title>
        <authorList>
            <person name="Chen Y."/>
            <person name="He Y."/>
            <person name="Dong Z."/>
            <person name="Hu S."/>
        </authorList>
    </citation>
    <scope>NUCLEOTIDE SEQUENCE [LARGE SCALE GENOMIC DNA]</scope>
    <source>
        <strain evidence="3">Tc-4-1</strain>
    </source>
</reference>
<organism evidence="2 3">
    <name type="scientific">Alicyclobacillus acidocaldarius (strain Tc-4-1)</name>
    <name type="common">Bacillus acidocaldarius</name>
    <dbReference type="NCBI Taxonomy" id="1048834"/>
    <lineage>
        <taxon>Bacteria</taxon>
        <taxon>Bacillati</taxon>
        <taxon>Bacillota</taxon>
        <taxon>Bacilli</taxon>
        <taxon>Bacillales</taxon>
        <taxon>Alicyclobacillaceae</taxon>
        <taxon>Alicyclobacillus</taxon>
    </lineage>
</organism>
<feature type="transmembrane region" description="Helical" evidence="1">
    <location>
        <begin position="64"/>
        <end position="83"/>
    </location>
</feature>
<evidence type="ECO:0000313" key="2">
    <source>
        <dbReference type="EMBL" id="AEJ45132.1"/>
    </source>
</evidence>
<dbReference type="KEGG" id="aad:TC41_3253"/>
<dbReference type="Proteomes" id="UP000000292">
    <property type="component" value="Chromosome"/>
</dbReference>
<feature type="transmembrane region" description="Helical" evidence="1">
    <location>
        <begin position="38"/>
        <end position="57"/>
    </location>
</feature>
<feature type="transmembrane region" description="Helical" evidence="1">
    <location>
        <begin position="141"/>
        <end position="163"/>
    </location>
</feature>
<feature type="transmembrane region" description="Helical" evidence="1">
    <location>
        <begin position="12"/>
        <end position="32"/>
    </location>
</feature>